<keyword evidence="5" id="KW-0597">Phosphoprotein</keyword>
<dbReference type="PROSITE" id="PS50885">
    <property type="entry name" value="HAMP"/>
    <property type="match status" value="1"/>
</dbReference>
<keyword evidence="6" id="KW-0808">Transferase</keyword>
<gene>
    <name evidence="17" type="ORF">CHF27_002620</name>
</gene>
<evidence type="ECO:0000256" key="3">
    <source>
        <dbReference type="ARBA" id="ARBA00012438"/>
    </source>
</evidence>
<keyword evidence="9 17" id="KW-0418">Kinase</keyword>
<evidence type="ECO:0000313" key="17">
    <source>
        <dbReference type="EMBL" id="RDY24553.1"/>
    </source>
</evidence>
<protein>
    <recommendedName>
        <fullName evidence="3">histidine kinase</fullName>
        <ecNumber evidence="3">2.7.13.3</ecNumber>
    </recommendedName>
</protein>
<comment type="subcellular location">
    <subcellularLocation>
        <location evidence="2">Cell membrane</location>
        <topology evidence="2">Multi-pass membrane protein</topology>
    </subcellularLocation>
</comment>
<dbReference type="CDD" id="cd00082">
    <property type="entry name" value="HisKA"/>
    <property type="match status" value="1"/>
</dbReference>
<evidence type="ECO:0000256" key="10">
    <source>
        <dbReference type="ARBA" id="ARBA00022840"/>
    </source>
</evidence>
<dbReference type="GO" id="GO:0005886">
    <property type="term" value="C:plasma membrane"/>
    <property type="evidence" value="ECO:0007669"/>
    <property type="project" value="UniProtKB-SubCell"/>
</dbReference>
<dbReference type="InterPro" id="IPR036097">
    <property type="entry name" value="HisK_dim/P_sf"/>
</dbReference>
<dbReference type="GO" id="GO:0005524">
    <property type="term" value="F:ATP binding"/>
    <property type="evidence" value="ECO:0007669"/>
    <property type="project" value="UniProtKB-KW"/>
</dbReference>
<dbReference type="AlphaFoldDB" id="A0A371IVN7"/>
<dbReference type="RefSeq" id="WP_095405939.1">
    <property type="nucleotide sequence ID" value="NZ_NOJZ02000002.1"/>
</dbReference>
<comment type="caution">
    <text evidence="17">The sequence shown here is derived from an EMBL/GenBank/DDBJ whole genome shotgun (WGS) entry which is preliminary data.</text>
</comment>
<dbReference type="Proteomes" id="UP000243494">
    <property type="component" value="Unassembled WGS sequence"/>
</dbReference>
<dbReference type="PROSITE" id="PS50109">
    <property type="entry name" value="HIS_KIN"/>
    <property type="match status" value="1"/>
</dbReference>
<evidence type="ECO:0000256" key="14">
    <source>
        <dbReference type="SAM" id="Phobius"/>
    </source>
</evidence>
<organism evidence="17 18">
    <name type="scientific">Romboutsia maritimum</name>
    <dbReference type="NCBI Taxonomy" id="2020948"/>
    <lineage>
        <taxon>Bacteria</taxon>
        <taxon>Bacillati</taxon>
        <taxon>Bacillota</taxon>
        <taxon>Clostridia</taxon>
        <taxon>Peptostreptococcales</taxon>
        <taxon>Peptostreptococcaceae</taxon>
        <taxon>Romboutsia</taxon>
    </lineage>
</organism>
<dbReference type="PANTHER" id="PTHR45528">
    <property type="entry name" value="SENSOR HISTIDINE KINASE CPXA"/>
    <property type="match status" value="1"/>
</dbReference>
<feature type="transmembrane region" description="Helical" evidence="14">
    <location>
        <begin position="272"/>
        <end position="289"/>
    </location>
</feature>
<feature type="transmembrane region" description="Helical" evidence="14">
    <location>
        <begin position="330"/>
        <end position="351"/>
    </location>
</feature>
<dbReference type="Pfam" id="PF02518">
    <property type="entry name" value="HATPase_c"/>
    <property type="match status" value="1"/>
</dbReference>
<dbReference type="SUPFAM" id="SSF47384">
    <property type="entry name" value="Homodimeric domain of signal transducing histidine kinase"/>
    <property type="match status" value="1"/>
</dbReference>
<dbReference type="PANTHER" id="PTHR45528:SF1">
    <property type="entry name" value="SENSOR HISTIDINE KINASE CPXA"/>
    <property type="match status" value="1"/>
</dbReference>
<dbReference type="Gene3D" id="3.30.565.10">
    <property type="entry name" value="Histidine kinase-like ATPase, C-terminal domain"/>
    <property type="match status" value="1"/>
</dbReference>
<evidence type="ECO:0000256" key="9">
    <source>
        <dbReference type="ARBA" id="ARBA00022777"/>
    </source>
</evidence>
<evidence type="ECO:0000256" key="8">
    <source>
        <dbReference type="ARBA" id="ARBA00022741"/>
    </source>
</evidence>
<keyword evidence="10" id="KW-0067">ATP-binding</keyword>
<keyword evidence="13 14" id="KW-0472">Membrane</keyword>
<dbReference type="InterPro" id="IPR050398">
    <property type="entry name" value="HssS/ArlS-like"/>
</dbReference>
<keyword evidence="8" id="KW-0547">Nucleotide-binding</keyword>
<dbReference type="FunFam" id="1.10.287.130:FF:000008">
    <property type="entry name" value="Two-component sensor histidine kinase"/>
    <property type="match status" value="1"/>
</dbReference>
<keyword evidence="12" id="KW-0902">Two-component regulatory system</keyword>
<dbReference type="SMART" id="SM00387">
    <property type="entry name" value="HATPase_c"/>
    <property type="match status" value="1"/>
</dbReference>
<evidence type="ECO:0000256" key="13">
    <source>
        <dbReference type="ARBA" id="ARBA00023136"/>
    </source>
</evidence>
<proteinExistence type="predicted"/>
<dbReference type="Pfam" id="PF00512">
    <property type="entry name" value="HisKA"/>
    <property type="match status" value="1"/>
</dbReference>
<sequence>MKKNKKLKIIFLILSIISVIVGAICSVILIDRGIYRIVTDDSYKEKHIIEKDFYKSYMFNGELLPDTIYQLSDSVLNVADGQEGQEQNDMKEIKESNRDSLNSLKNMKFLALNEKTKEIFTNTEFKNIEEFKSNIKGYLDIDINSKNTTFTKKLDNKVYNEKQYYTEELFQDKDIEIYASFPKKIEKNDKILKQYDYYQREIKYVEIGLAVIITSVVLFIVSMILYKKIKVDIIEKDGLFLKIYNKIPMELNFIAIYIVIIFMADNFYDDKFLLLSISLVLFSYLFVTINQFKAFDKKIDILKTSYTVKLGILLSKQTKNAIKATKRVPLIKRIFVIGAVCIILNIASIIFGLFGPFSVILIPFTTLSVFTYYIIKKLTYLSYIIEGTEKIKNGQLNYKIPVIDNDNFTVLAENINNIGDGLDKAIEEQVKSERMKSELITNVSHDLKTPLTSIINYVDLIKKEDNIEPEHIRDYVNVLDSKSKRLKTLIEDLFEASKASSGNLELNMENIDLNQLLIQSIGEMEEKLSNAKLDIKLNMPEDKVYINADGKRLYRVLENLLSNIAKYSLSNTRVYIDLYKEDNNVNLTMKNISSYELNFNPEEIVERFKRADESRNTEGSGLGLAISRDLVKIQGGKFDIQIDGDLFKVQLEFGSI</sequence>
<dbReference type="SMART" id="SM00388">
    <property type="entry name" value="HisKA"/>
    <property type="match status" value="1"/>
</dbReference>
<feature type="transmembrane region" description="Helical" evidence="14">
    <location>
        <begin position="247"/>
        <end position="266"/>
    </location>
</feature>
<evidence type="ECO:0000259" key="16">
    <source>
        <dbReference type="PROSITE" id="PS50885"/>
    </source>
</evidence>
<dbReference type="InterPro" id="IPR036890">
    <property type="entry name" value="HATPase_C_sf"/>
</dbReference>
<evidence type="ECO:0000313" key="18">
    <source>
        <dbReference type="Proteomes" id="UP000243494"/>
    </source>
</evidence>
<dbReference type="InterPro" id="IPR003661">
    <property type="entry name" value="HisK_dim/P_dom"/>
</dbReference>
<dbReference type="EMBL" id="NOJZ02000002">
    <property type="protein sequence ID" value="RDY24553.1"/>
    <property type="molecule type" value="Genomic_DNA"/>
</dbReference>
<dbReference type="InterPro" id="IPR003660">
    <property type="entry name" value="HAMP_dom"/>
</dbReference>
<feature type="domain" description="Histidine kinase" evidence="15">
    <location>
        <begin position="442"/>
        <end position="641"/>
    </location>
</feature>
<dbReference type="Gene3D" id="1.10.287.130">
    <property type="match status" value="1"/>
</dbReference>
<evidence type="ECO:0000256" key="4">
    <source>
        <dbReference type="ARBA" id="ARBA00022475"/>
    </source>
</evidence>
<feature type="transmembrane region" description="Helical" evidence="14">
    <location>
        <begin position="207"/>
        <end position="226"/>
    </location>
</feature>
<keyword evidence="18" id="KW-1185">Reference proteome</keyword>
<evidence type="ECO:0000256" key="12">
    <source>
        <dbReference type="ARBA" id="ARBA00023012"/>
    </source>
</evidence>
<keyword evidence="4" id="KW-1003">Cell membrane</keyword>
<accession>A0A371IVN7</accession>
<evidence type="ECO:0000256" key="6">
    <source>
        <dbReference type="ARBA" id="ARBA00022679"/>
    </source>
</evidence>
<keyword evidence="7 14" id="KW-0812">Transmembrane</keyword>
<evidence type="ECO:0000256" key="5">
    <source>
        <dbReference type="ARBA" id="ARBA00022553"/>
    </source>
</evidence>
<evidence type="ECO:0000256" key="1">
    <source>
        <dbReference type="ARBA" id="ARBA00000085"/>
    </source>
</evidence>
<keyword evidence="11 14" id="KW-1133">Transmembrane helix</keyword>
<evidence type="ECO:0000259" key="15">
    <source>
        <dbReference type="PROSITE" id="PS50109"/>
    </source>
</evidence>
<feature type="transmembrane region" description="Helical" evidence="14">
    <location>
        <begin position="9"/>
        <end position="30"/>
    </location>
</feature>
<dbReference type="InterPro" id="IPR003594">
    <property type="entry name" value="HATPase_dom"/>
</dbReference>
<comment type="catalytic activity">
    <reaction evidence="1">
        <text>ATP + protein L-histidine = ADP + protein N-phospho-L-histidine.</text>
        <dbReference type="EC" id="2.7.13.3"/>
    </reaction>
</comment>
<evidence type="ECO:0000256" key="11">
    <source>
        <dbReference type="ARBA" id="ARBA00022989"/>
    </source>
</evidence>
<dbReference type="SUPFAM" id="SSF55874">
    <property type="entry name" value="ATPase domain of HSP90 chaperone/DNA topoisomerase II/histidine kinase"/>
    <property type="match status" value="1"/>
</dbReference>
<evidence type="ECO:0000256" key="2">
    <source>
        <dbReference type="ARBA" id="ARBA00004651"/>
    </source>
</evidence>
<dbReference type="OrthoDB" id="9792991at2"/>
<dbReference type="GO" id="GO:0000155">
    <property type="term" value="F:phosphorelay sensor kinase activity"/>
    <property type="evidence" value="ECO:0007669"/>
    <property type="project" value="InterPro"/>
</dbReference>
<name>A0A371IVN7_9FIRM</name>
<reference evidence="17 18" key="1">
    <citation type="journal article" date="2017" name="Genome Announc.">
        <title>Draft Genome Sequence of Romboutsia maritimum sp. nov. Strain CCRI-22766(T), Isolated from Coastal Estuarine Mud.</title>
        <authorList>
            <person name="Maheux A.F."/>
            <person name="Boudreau D.K."/>
            <person name="Berube E."/>
            <person name="Boissinot M."/>
            <person name="Raymond F."/>
            <person name="Brodeur S."/>
            <person name="Corbeil J."/>
            <person name="Brightwell G."/>
            <person name="Broda D."/>
            <person name="Omar R.F."/>
            <person name="Bergeron M.G."/>
        </authorList>
    </citation>
    <scope>NUCLEOTIDE SEQUENCE [LARGE SCALE GENOMIC DNA]</scope>
    <source>
        <strain evidence="17 18">CCRI-22766</strain>
    </source>
</reference>
<dbReference type="InterPro" id="IPR005467">
    <property type="entry name" value="His_kinase_dom"/>
</dbReference>
<feature type="domain" description="HAMP" evidence="16">
    <location>
        <begin position="381"/>
        <end position="427"/>
    </location>
</feature>
<evidence type="ECO:0000256" key="7">
    <source>
        <dbReference type="ARBA" id="ARBA00022692"/>
    </source>
</evidence>
<dbReference type="EC" id="2.7.13.3" evidence="3"/>